<sequence length="233" mass="24348">MTVRAAIVTAGGSGMGAAAARALAAAGYGVAILSSSGKGEALAAELGGIGVTGSNQSDADLGRLVDATLARWGRIDAVVNSAGHGPKGDLLSIPDADWHLGMEFYLLNVVRIARLVTPQMQRQKSGSIVNISTYATFEPEAAFPTSGVFRAGLASFAKLYADRYAADNIRMNNVLPGYIDSLPEKQDRRARIPMGRYGTSEEVGELIAFLASDKAGYITGQNIRIDGGITRAV</sequence>
<dbReference type="InterPro" id="IPR050259">
    <property type="entry name" value="SDR"/>
</dbReference>
<organism evidence="2 3">
    <name type="scientific">Pseudorhodoferax aquiterrae</name>
    <dbReference type="NCBI Taxonomy" id="747304"/>
    <lineage>
        <taxon>Bacteria</taxon>
        <taxon>Pseudomonadati</taxon>
        <taxon>Pseudomonadota</taxon>
        <taxon>Betaproteobacteria</taxon>
        <taxon>Burkholderiales</taxon>
        <taxon>Comamonadaceae</taxon>
    </lineage>
</organism>
<dbReference type="PANTHER" id="PTHR42879:SF6">
    <property type="entry name" value="NADPH-DEPENDENT REDUCTASE BACG"/>
    <property type="match status" value="1"/>
</dbReference>
<comment type="similarity">
    <text evidence="1">Belongs to the short-chain dehydrogenases/reductases (SDR) family.</text>
</comment>
<dbReference type="RefSeq" id="WP_189687027.1">
    <property type="nucleotide sequence ID" value="NZ_BMYK01000005.1"/>
</dbReference>
<name>A0ABQ3G208_9BURK</name>
<protein>
    <submittedName>
        <fullName evidence="2">Oxidoreductase</fullName>
    </submittedName>
</protein>
<dbReference type="Proteomes" id="UP000626210">
    <property type="component" value="Unassembled WGS sequence"/>
</dbReference>
<evidence type="ECO:0000256" key="1">
    <source>
        <dbReference type="ARBA" id="ARBA00006484"/>
    </source>
</evidence>
<dbReference type="InterPro" id="IPR002347">
    <property type="entry name" value="SDR_fam"/>
</dbReference>
<dbReference type="SUPFAM" id="SSF51735">
    <property type="entry name" value="NAD(P)-binding Rossmann-fold domains"/>
    <property type="match status" value="1"/>
</dbReference>
<reference evidence="3" key="1">
    <citation type="journal article" date="2019" name="Int. J. Syst. Evol. Microbiol.">
        <title>The Global Catalogue of Microorganisms (GCM) 10K type strain sequencing project: providing services to taxonomists for standard genome sequencing and annotation.</title>
        <authorList>
            <consortium name="The Broad Institute Genomics Platform"/>
            <consortium name="The Broad Institute Genome Sequencing Center for Infectious Disease"/>
            <person name="Wu L."/>
            <person name="Ma J."/>
        </authorList>
    </citation>
    <scope>NUCLEOTIDE SEQUENCE [LARGE SCALE GENOMIC DNA]</scope>
    <source>
        <strain evidence="3">KCTC 23314</strain>
    </source>
</reference>
<dbReference type="PRINTS" id="PR00081">
    <property type="entry name" value="GDHRDH"/>
</dbReference>
<accession>A0ABQ3G208</accession>
<evidence type="ECO:0000313" key="2">
    <source>
        <dbReference type="EMBL" id="GHC80612.1"/>
    </source>
</evidence>
<dbReference type="EMBL" id="BMYK01000005">
    <property type="protein sequence ID" value="GHC80612.1"/>
    <property type="molecule type" value="Genomic_DNA"/>
</dbReference>
<dbReference type="Gene3D" id="3.40.50.720">
    <property type="entry name" value="NAD(P)-binding Rossmann-like Domain"/>
    <property type="match status" value="1"/>
</dbReference>
<proteinExistence type="inferred from homology"/>
<keyword evidence="3" id="KW-1185">Reference proteome</keyword>
<dbReference type="InterPro" id="IPR036291">
    <property type="entry name" value="NAD(P)-bd_dom_sf"/>
</dbReference>
<gene>
    <name evidence="2" type="ORF">GCM10007320_22410</name>
</gene>
<evidence type="ECO:0000313" key="3">
    <source>
        <dbReference type="Proteomes" id="UP000626210"/>
    </source>
</evidence>
<comment type="caution">
    <text evidence="2">The sequence shown here is derived from an EMBL/GenBank/DDBJ whole genome shotgun (WGS) entry which is preliminary data.</text>
</comment>
<dbReference type="Pfam" id="PF13561">
    <property type="entry name" value="adh_short_C2"/>
    <property type="match status" value="1"/>
</dbReference>
<dbReference type="PANTHER" id="PTHR42879">
    <property type="entry name" value="3-OXOACYL-(ACYL-CARRIER-PROTEIN) REDUCTASE"/>
    <property type="match status" value="1"/>
</dbReference>